<proteinExistence type="predicted"/>
<reference evidence="1" key="1">
    <citation type="submission" date="2020-04" db="EMBL/GenBank/DDBJ databases">
        <authorList>
            <person name="Chiriac C."/>
            <person name="Salcher M."/>
            <person name="Ghai R."/>
            <person name="Kavagutti S V."/>
        </authorList>
    </citation>
    <scope>NUCLEOTIDE SEQUENCE</scope>
</reference>
<evidence type="ECO:0000313" key="1">
    <source>
        <dbReference type="EMBL" id="CAB4152285.1"/>
    </source>
</evidence>
<organism evidence="1">
    <name type="scientific">uncultured Caudovirales phage</name>
    <dbReference type="NCBI Taxonomy" id="2100421"/>
    <lineage>
        <taxon>Viruses</taxon>
        <taxon>Duplodnaviria</taxon>
        <taxon>Heunggongvirae</taxon>
        <taxon>Uroviricota</taxon>
        <taxon>Caudoviricetes</taxon>
        <taxon>Peduoviridae</taxon>
        <taxon>Maltschvirus</taxon>
        <taxon>Maltschvirus maltsch</taxon>
    </lineage>
</organism>
<dbReference type="EMBL" id="LR796590">
    <property type="protein sequence ID" value="CAB4152285.1"/>
    <property type="molecule type" value="Genomic_DNA"/>
</dbReference>
<gene>
    <name evidence="1" type="ORF">UFOVP616_6</name>
</gene>
<accession>A0A6J5MYJ9</accession>
<name>A0A6J5MYJ9_9CAUD</name>
<sequence length="83" mass="9754">MTFTATIAKHTYDASYNRLPDTTETISGDTMNDVLATFFREYDNRYKYCNSISHSFTDKVVQDLYRDWIKDVKNYADNGGDMW</sequence>
<protein>
    <submittedName>
        <fullName evidence="1">Uncharacterized protein</fullName>
    </submittedName>
</protein>